<name>A0A480AI49_9CYAN</name>
<dbReference type="AlphaFoldDB" id="A0A480AI49"/>
<dbReference type="SUPFAM" id="SSF48576">
    <property type="entry name" value="Terpenoid synthases"/>
    <property type="match status" value="1"/>
</dbReference>
<dbReference type="GO" id="GO:0045338">
    <property type="term" value="P:farnesyl diphosphate metabolic process"/>
    <property type="evidence" value="ECO:0007669"/>
    <property type="project" value="InterPro"/>
</dbReference>
<dbReference type="PANTHER" id="PTHR11626">
    <property type="entry name" value="FARNESYL-DIPHOSPHATE FARNESYLTRANSFERASE"/>
    <property type="match status" value="1"/>
</dbReference>
<dbReference type="PANTHER" id="PTHR11626:SF2">
    <property type="entry name" value="SQUALENE SYNTHASE"/>
    <property type="match status" value="1"/>
</dbReference>
<proteinExistence type="predicted"/>
<comment type="caution">
    <text evidence="1">The sequence shown here is derived from an EMBL/GenBank/DDBJ whole genome shotgun (WGS) entry which is preliminary data.</text>
</comment>
<sequence>MDLRGDALQILKETSRTFYIPISILPSGLQEAVASAYLCMRAIDQIEDDPILDHKTKKRLLQNISLTLQSGVDGFPLDAFSMVFKGQENSLEEVSLRIREWSILAPESIAPRIWDATAAMADRMAYWADRNWKIETEAELDRYTFGVAGAVGLLLSDLWNWYDGTQSNRTQAIGFGRGLQAVNILRNNSEDLTRGVNFFPAGWNKDNLQKYARRNLILADAYTKSLPKGPALQFCQIPLALAHGTLDALANGKEKLSRSDVVSLIENLMSVNAKAS</sequence>
<dbReference type="OrthoDB" id="9787280at2"/>
<dbReference type="Gene3D" id="1.10.600.10">
    <property type="entry name" value="Farnesyl Diphosphate Synthase"/>
    <property type="match status" value="1"/>
</dbReference>
<dbReference type="Proteomes" id="UP000299367">
    <property type="component" value="Unassembled WGS sequence"/>
</dbReference>
<dbReference type="RefSeq" id="WP_137908316.1">
    <property type="nucleotide sequence ID" value="NZ_BJCF01000026.1"/>
</dbReference>
<dbReference type="InterPro" id="IPR044844">
    <property type="entry name" value="Trans_IPPS_euk-type"/>
</dbReference>
<dbReference type="EMBL" id="BJCF01000026">
    <property type="protein sequence ID" value="GCL42751.1"/>
    <property type="molecule type" value="Genomic_DNA"/>
</dbReference>
<reference evidence="2" key="1">
    <citation type="submission" date="2019-02" db="EMBL/GenBank/DDBJ databases">
        <title>Draft genome sequence of Dolichospermum planctonicum NIES-80.</title>
        <authorList>
            <person name="Yamaguchi H."/>
            <person name="Suzuki S."/>
            <person name="Kawachi M."/>
        </authorList>
    </citation>
    <scope>NUCLEOTIDE SEQUENCE [LARGE SCALE GENOMIC DNA]</scope>
    <source>
        <strain evidence="2">NIES-80</strain>
    </source>
</reference>
<organism evidence="1 2">
    <name type="scientific">Dolichospermum planctonicum</name>
    <dbReference type="NCBI Taxonomy" id="136072"/>
    <lineage>
        <taxon>Bacteria</taxon>
        <taxon>Bacillati</taxon>
        <taxon>Cyanobacteriota</taxon>
        <taxon>Cyanophyceae</taxon>
        <taxon>Nostocales</taxon>
        <taxon>Aphanizomenonaceae</taxon>
        <taxon>Dolichospermum</taxon>
    </lineage>
</organism>
<dbReference type="InterPro" id="IPR008949">
    <property type="entry name" value="Isoprenoid_synthase_dom_sf"/>
</dbReference>
<evidence type="ECO:0000313" key="1">
    <source>
        <dbReference type="EMBL" id="GCL42751.1"/>
    </source>
</evidence>
<gene>
    <name evidence="1" type="ORF">NIES80_24590</name>
</gene>
<dbReference type="Pfam" id="PF00494">
    <property type="entry name" value="SQS_PSY"/>
    <property type="match status" value="1"/>
</dbReference>
<dbReference type="GO" id="GO:0051996">
    <property type="term" value="F:squalene synthase [NAD(P)H] activity"/>
    <property type="evidence" value="ECO:0007669"/>
    <property type="project" value="InterPro"/>
</dbReference>
<dbReference type="InterPro" id="IPR002060">
    <property type="entry name" value="Squ/phyt_synthse"/>
</dbReference>
<protein>
    <submittedName>
        <fullName evidence="1">Squalene/phytoene synthase</fullName>
    </submittedName>
</protein>
<accession>A0A480AI49</accession>
<evidence type="ECO:0000313" key="2">
    <source>
        <dbReference type="Proteomes" id="UP000299367"/>
    </source>
</evidence>